<dbReference type="SMART" id="SM00255">
    <property type="entry name" value="TIR"/>
    <property type="match status" value="1"/>
</dbReference>
<accession>A0A1Z4JI61</accession>
<protein>
    <recommendedName>
        <fullName evidence="1">TIR domain-containing protein</fullName>
    </recommendedName>
</protein>
<dbReference type="Gene3D" id="3.40.50.10140">
    <property type="entry name" value="Toll/interleukin-1 receptor homology (TIR) domain"/>
    <property type="match status" value="1"/>
</dbReference>
<evidence type="ECO:0000313" key="2">
    <source>
        <dbReference type="EMBL" id="BAY56442.1"/>
    </source>
</evidence>
<dbReference type="PROSITE" id="PS50104">
    <property type="entry name" value="TIR"/>
    <property type="match status" value="1"/>
</dbReference>
<evidence type="ECO:0000259" key="1">
    <source>
        <dbReference type="PROSITE" id="PS50104"/>
    </source>
</evidence>
<feature type="domain" description="TIR" evidence="1">
    <location>
        <begin position="10"/>
        <end position="167"/>
    </location>
</feature>
<dbReference type="EMBL" id="AP018203">
    <property type="protein sequence ID" value="BAY56442.1"/>
    <property type="molecule type" value="Genomic_DNA"/>
</dbReference>
<dbReference type="Proteomes" id="UP000217895">
    <property type="component" value="Chromosome"/>
</dbReference>
<keyword evidence="3" id="KW-1185">Reference proteome</keyword>
<reference evidence="2 3" key="1">
    <citation type="submission" date="2017-06" db="EMBL/GenBank/DDBJ databases">
        <title>Genome sequencing of cyanobaciteial culture collection at National Institute for Environmental Studies (NIES).</title>
        <authorList>
            <person name="Hirose Y."/>
            <person name="Shimura Y."/>
            <person name="Fujisawa T."/>
            <person name="Nakamura Y."/>
            <person name="Kawachi M."/>
        </authorList>
    </citation>
    <scope>NUCLEOTIDE SEQUENCE [LARGE SCALE GENOMIC DNA]</scope>
    <source>
        <strain evidence="2 3">NIES-2135</strain>
    </source>
</reference>
<dbReference type="InterPro" id="IPR035897">
    <property type="entry name" value="Toll_tir_struct_dom_sf"/>
</dbReference>
<gene>
    <name evidence="2" type="ORF">NIES2135_32750</name>
</gene>
<dbReference type="GO" id="GO:0007165">
    <property type="term" value="P:signal transduction"/>
    <property type="evidence" value="ECO:0007669"/>
    <property type="project" value="InterPro"/>
</dbReference>
<evidence type="ECO:0000313" key="3">
    <source>
        <dbReference type="Proteomes" id="UP000217895"/>
    </source>
</evidence>
<dbReference type="InterPro" id="IPR000157">
    <property type="entry name" value="TIR_dom"/>
</dbReference>
<name>A0A1Z4JI61_LEPBY</name>
<organism evidence="2 3">
    <name type="scientific">Leptolyngbya boryana NIES-2135</name>
    <dbReference type="NCBI Taxonomy" id="1973484"/>
    <lineage>
        <taxon>Bacteria</taxon>
        <taxon>Bacillati</taxon>
        <taxon>Cyanobacteriota</taxon>
        <taxon>Cyanophyceae</taxon>
        <taxon>Leptolyngbyales</taxon>
        <taxon>Leptolyngbyaceae</taxon>
        <taxon>Leptolyngbya group</taxon>
        <taxon>Leptolyngbya</taxon>
    </lineage>
</organism>
<dbReference type="Pfam" id="PF13676">
    <property type="entry name" value="TIR_2"/>
    <property type="match status" value="1"/>
</dbReference>
<dbReference type="SUPFAM" id="SSF52200">
    <property type="entry name" value="Toll/Interleukin receptor TIR domain"/>
    <property type="match status" value="1"/>
</dbReference>
<sequence>MSQDSTAQDYIYDVFISYRRKGPSGDWVRNHFFPLLEAWLPESLPYEPKIFIDKTEIETGTDWEFVLEQALRTSRCLIPIWSPSYFRSTWCLAEWQSMRAREQQCGFKTATNPNGLIYPIVFHDGEHFPPEAKATQQKDLKKWNSSYPSFIETRGIVELEREVQVICAEIAVMLETAPLWQNDFPVVTPNVDSTINVQLPRLK</sequence>
<proteinExistence type="predicted"/>
<dbReference type="AlphaFoldDB" id="A0A1Z4JI61"/>